<keyword evidence="3" id="KW-1185">Reference proteome</keyword>
<dbReference type="SUPFAM" id="SSF160631">
    <property type="entry name" value="SMI1/KNR4-like"/>
    <property type="match status" value="1"/>
</dbReference>
<dbReference type="InterPro" id="IPR037883">
    <property type="entry name" value="Knr4/Smi1-like_sf"/>
</dbReference>
<name>A0A518K3N3_9BACT</name>
<dbReference type="Gene3D" id="3.40.1580.10">
    <property type="entry name" value="SMI1/KNR4-like"/>
    <property type="match status" value="1"/>
</dbReference>
<organism evidence="2 3">
    <name type="scientific">Botrimarina mediterranea</name>
    <dbReference type="NCBI Taxonomy" id="2528022"/>
    <lineage>
        <taxon>Bacteria</taxon>
        <taxon>Pseudomonadati</taxon>
        <taxon>Planctomycetota</taxon>
        <taxon>Planctomycetia</taxon>
        <taxon>Pirellulales</taxon>
        <taxon>Lacipirellulaceae</taxon>
        <taxon>Botrimarina</taxon>
    </lineage>
</organism>
<proteinExistence type="predicted"/>
<dbReference type="EMBL" id="CP036349">
    <property type="protein sequence ID" value="QDV72406.1"/>
    <property type="molecule type" value="Genomic_DNA"/>
</dbReference>
<accession>A0A518K3N3</accession>
<evidence type="ECO:0000313" key="2">
    <source>
        <dbReference type="EMBL" id="QDV72406.1"/>
    </source>
</evidence>
<gene>
    <name evidence="2" type="ORF">Spa11_05810</name>
</gene>
<dbReference type="RefSeq" id="WP_145107136.1">
    <property type="nucleotide sequence ID" value="NZ_CP036349.1"/>
</dbReference>
<evidence type="ECO:0000313" key="3">
    <source>
        <dbReference type="Proteomes" id="UP000316426"/>
    </source>
</evidence>
<sequence length="133" mass="15128">MSESDIDLIESELGVELPPAYRSWLLTLPSEFDDPTSKRIWTEIGHIYNQPEQIIGESLNFIDSDCLSDTEWEDWDLSDYIAIGGDGCGNYYIIERDDEDPVVHLLSHDPLGIEEEKFASVAEYCAAIDQIIR</sequence>
<dbReference type="Proteomes" id="UP000316426">
    <property type="component" value="Chromosome"/>
</dbReference>
<protein>
    <submittedName>
        <fullName evidence="2">SMI1 / KNR4 family protein</fullName>
    </submittedName>
</protein>
<dbReference type="AlphaFoldDB" id="A0A518K3N3"/>
<reference evidence="2 3" key="1">
    <citation type="submission" date="2019-02" db="EMBL/GenBank/DDBJ databases">
        <title>Deep-cultivation of Planctomycetes and their phenomic and genomic characterization uncovers novel biology.</title>
        <authorList>
            <person name="Wiegand S."/>
            <person name="Jogler M."/>
            <person name="Boedeker C."/>
            <person name="Pinto D."/>
            <person name="Vollmers J."/>
            <person name="Rivas-Marin E."/>
            <person name="Kohn T."/>
            <person name="Peeters S.H."/>
            <person name="Heuer A."/>
            <person name="Rast P."/>
            <person name="Oberbeckmann S."/>
            <person name="Bunk B."/>
            <person name="Jeske O."/>
            <person name="Meyerdierks A."/>
            <person name="Storesund J.E."/>
            <person name="Kallscheuer N."/>
            <person name="Luecker S."/>
            <person name="Lage O.M."/>
            <person name="Pohl T."/>
            <person name="Merkel B.J."/>
            <person name="Hornburger P."/>
            <person name="Mueller R.-W."/>
            <person name="Bruemmer F."/>
            <person name="Labrenz M."/>
            <person name="Spormann A.M."/>
            <person name="Op den Camp H."/>
            <person name="Overmann J."/>
            <person name="Amann R."/>
            <person name="Jetten M.S.M."/>
            <person name="Mascher T."/>
            <person name="Medema M.H."/>
            <person name="Devos D.P."/>
            <person name="Kaster A.-K."/>
            <person name="Ovreas L."/>
            <person name="Rohde M."/>
            <person name="Galperin M.Y."/>
            <person name="Jogler C."/>
        </authorList>
    </citation>
    <scope>NUCLEOTIDE SEQUENCE [LARGE SCALE GENOMIC DNA]</scope>
    <source>
        <strain evidence="2 3">Spa11</strain>
    </source>
</reference>
<dbReference type="Pfam" id="PF09346">
    <property type="entry name" value="SMI1_KNR4"/>
    <property type="match status" value="1"/>
</dbReference>
<dbReference type="KEGG" id="bmei:Spa11_05810"/>
<evidence type="ECO:0000259" key="1">
    <source>
        <dbReference type="Pfam" id="PF09346"/>
    </source>
</evidence>
<dbReference type="InterPro" id="IPR018958">
    <property type="entry name" value="Knr4/Smi1-like_dom"/>
</dbReference>
<feature type="domain" description="Knr4/Smi1-like" evidence="1">
    <location>
        <begin position="2"/>
        <end position="124"/>
    </location>
</feature>